<dbReference type="GO" id="GO:0006629">
    <property type="term" value="P:lipid metabolic process"/>
    <property type="evidence" value="ECO:0007669"/>
    <property type="project" value="InterPro"/>
</dbReference>
<dbReference type="CDD" id="cd00519">
    <property type="entry name" value="Lipase_3"/>
    <property type="match status" value="1"/>
</dbReference>
<evidence type="ECO:0000259" key="1">
    <source>
        <dbReference type="Pfam" id="PF01764"/>
    </source>
</evidence>
<accession>A0A843XSQ8</accession>
<keyword evidence="3" id="KW-1185">Reference proteome</keyword>
<feature type="domain" description="Fungal lipase-type" evidence="1">
    <location>
        <begin position="216"/>
        <end position="387"/>
    </location>
</feature>
<proteinExistence type="predicted"/>
<comment type="caution">
    <text evidence="2">The sequence shown here is derived from an EMBL/GenBank/DDBJ whole genome shotgun (WGS) entry which is preliminary data.</text>
</comment>
<gene>
    <name evidence="2" type="ORF">Taro_055983</name>
</gene>
<dbReference type="PANTHER" id="PTHR46086">
    <property type="entry name" value="ALPHA/BETA-HYDROLASES SUPERFAMILY PROTEIN"/>
    <property type="match status" value="1"/>
</dbReference>
<protein>
    <recommendedName>
        <fullName evidence="1">Fungal lipase-type domain-containing protein</fullName>
    </recommendedName>
</protein>
<dbReference type="SUPFAM" id="SSF53474">
    <property type="entry name" value="alpha/beta-Hydrolases"/>
    <property type="match status" value="1"/>
</dbReference>
<dbReference type="Pfam" id="PF01764">
    <property type="entry name" value="Lipase_3"/>
    <property type="match status" value="1"/>
</dbReference>
<dbReference type="Proteomes" id="UP000652761">
    <property type="component" value="Unassembled WGS sequence"/>
</dbReference>
<dbReference type="InterPro" id="IPR002921">
    <property type="entry name" value="Fungal_lipase-type"/>
</dbReference>
<dbReference type="OrthoDB" id="438440at2759"/>
<evidence type="ECO:0000313" key="2">
    <source>
        <dbReference type="EMBL" id="MQM22924.1"/>
    </source>
</evidence>
<dbReference type="EMBL" id="NMUH01014436">
    <property type="protein sequence ID" value="MQM22924.1"/>
    <property type="molecule type" value="Genomic_DNA"/>
</dbReference>
<dbReference type="Gene3D" id="3.40.50.1820">
    <property type="entry name" value="alpha/beta hydrolase"/>
    <property type="match status" value="1"/>
</dbReference>
<organism evidence="2 3">
    <name type="scientific">Colocasia esculenta</name>
    <name type="common">Wild taro</name>
    <name type="synonym">Arum esculentum</name>
    <dbReference type="NCBI Taxonomy" id="4460"/>
    <lineage>
        <taxon>Eukaryota</taxon>
        <taxon>Viridiplantae</taxon>
        <taxon>Streptophyta</taxon>
        <taxon>Embryophyta</taxon>
        <taxon>Tracheophyta</taxon>
        <taxon>Spermatophyta</taxon>
        <taxon>Magnoliopsida</taxon>
        <taxon>Liliopsida</taxon>
        <taxon>Araceae</taxon>
        <taxon>Aroideae</taxon>
        <taxon>Colocasieae</taxon>
        <taxon>Colocasia</taxon>
    </lineage>
</organism>
<dbReference type="GO" id="GO:0004806">
    <property type="term" value="F:triacylglycerol lipase activity"/>
    <property type="evidence" value="ECO:0007669"/>
    <property type="project" value="InterPro"/>
</dbReference>
<name>A0A843XSQ8_COLES</name>
<dbReference type="InterPro" id="IPR044819">
    <property type="entry name" value="OBL-like"/>
</dbReference>
<dbReference type="InterPro" id="IPR029058">
    <property type="entry name" value="AB_hydrolase_fold"/>
</dbReference>
<sequence length="495" mass="56741">MGSASPDHYMVFRQDKLRFRDVFRLLFTKKRLVDYNFVDCSSHAEFELGDVHADWTFALLAAVQRILFAISTPLKWVGVIVEFFLNFWSLNGGLLGLIRRILTVSVTIPVPGSASYRSIIGHVDGRFDLYKEEDASHLVSSVPMMDSLGDIKPLDLTMMAAKIVYENPHYIKHVVNNCWKMHFVAFFDCWNKFLTHKTTQAFVFCDRREDARLICVAFRGTEPFNADDWLTDTDLSYISMGPDKGRVHLGFMKALGIQDETNFGRGFPKDLPQDHPHHHVAAKTSSRRPLAYYAIRHTLEELLAEHPNAKILVTGHSLGAALACLFPALLVYHRQDAILDRVLGVVTHAQPRVGDKAFKLYMESAAAKLKFYRMVYRHDMVPRVPFDRPPFSMFTHFGTCVYYHNWYTGQVVNEMPMPNYFDLDPVNVIPMYLHAWGDLVRAFFLGRFLGKDFEEGWISIIYRLTGLLIPGVASHSPRDYLNGARLARIPTKFIH</sequence>
<evidence type="ECO:0000313" key="3">
    <source>
        <dbReference type="Proteomes" id="UP000652761"/>
    </source>
</evidence>
<reference evidence="2" key="1">
    <citation type="submission" date="2017-07" db="EMBL/GenBank/DDBJ databases">
        <title>Taro Niue Genome Assembly and Annotation.</title>
        <authorList>
            <person name="Atibalentja N."/>
            <person name="Keating K."/>
            <person name="Fields C.J."/>
        </authorList>
    </citation>
    <scope>NUCLEOTIDE SEQUENCE</scope>
    <source>
        <strain evidence="2">Niue_2</strain>
        <tissue evidence="2">Leaf</tissue>
    </source>
</reference>
<dbReference type="AlphaFoldDB" id="A0A843XSQ8"/>
<dbReference type="PANTHER" id="PTHR46086:SF17">
    <property type="entry name" value="ALPHA_BETA-HYDROLASES SUPERFAMILY PROTEIN"/>
    <property type="match status" value="1"/>
</dbReference>